<sequence length="137" mass="15580">MKANVLELMEMKANKKLIQSKVQAKTCKVVTLRDLSNTCMKRKLVESFEETVEDVKKTYGCHMVCTNATYKLVDTRIPLCVLLIEDSNGQSEIAALGLLVNEENKDMKEHSVIKSLFPMSCDMPIPHSTYFQQINHL</sequence>
<protein>
    <submittedName>
        <fullName evidence="1">Zinc finger SWIM domain-containing protein 3-like</fullName>
    </submittedName>
</protein>
<accession>A0A6G0Z8Q1</accession>
<name>A0A6G0Z8Q1_APHCR</name>
<dbReference type="Proteomes" id="UP000478052">
    <property type="component" value="Unassembled WGS sequence"/>
</dbReference>
<comment type="caution">
    <text evidence="1">The sequence shown here is derived from an EMBL/GenBank/DDBJ whole genome shotgun (WGS) entry which is preliminary data.</text>
</comment>
<evidence type="ECO:0000313" key="1">
    <source>
        <dbReference type="EMBL" id="KAF0767023.1"/>
    </source>
</evidence>
<gene>
    <name evidence="1" type="ORF">FWK35_00003968</name>
</gene>
<dbReference type="EMBL" id="VUJU01001056">
    <property type="protein sequence ID" value="KAF0767023.1"/>
    <property type="molecule type" value="Genomic_DNA"/>
</dbReference>
<organism evidence="1 2">
    <name type="scientific">Aphis craccivora</name>
    <name type="common">Cowpea aphid</name>
    <dbReference type="NCBI Taxonomy" id="307492"/>
    <lineage>
        <taxon>Eukaryota</taxon>
        <taxon>Metazoa</taxon>
        <taxon>Ecdysozoa</taxon>
        <taxon>Arthropoda</taxon>
        <taxon>Hexapoda</taxon>
        <taxon>Insecta</taxon>
        <taxon>Pterygota</taxon>
        <taxon>Neoptera</taxon>
        <taxon>Paraneoptera</taxon>
        <taxon>Hemiptera</taxon>
        <taxon>Sternorrhyncha</taxon>
        <taxon>Aphidomorpha</taxon>
        <taxon>Aphidoidea</taxon>
        <taxon>Aphididae</taxon>
        <taxon>Aphidini</taxon>
        <taxon>Aphis</taxon>
        <taxon>Aphis</taxon>
    </lineage>
</organism>
<dbReference type="OrthoDB" id="124789at2759"/>
<evidence type="ECO:0000313" key="2">
    <source>
        <dbReference type="Proteomes" id="UP000478052"/>
    </source>
</evidence>
<reference evidence="1 2" key="1">
    <citation type="submission" date="2019-08" db="EMBL/GenBank/DDBJ databases">
        <title>Whole genome of Aphis craccivora.</title>
        <authorList>
            <person name="Voronova N.V."/>
            <person name="Shulinski R.S."/>
            <person name="Bandarenka Y.V."/>
            <person name="Zhorov D.G."/>
            <person name="Warner D."/>
        </authorList>
    </citation>
    <scope>NUCLEOTIDE SEQUENCE [LARGE SCALE GENOMIC DNA]</scope>
    <source>
        <strain evidence="1">180601</strain>
        <tissue evidence="1">Whole Body</tissue>
    </source>
</reference>
<proteinExistence type="predicted"/>
<dbReference type="AlphaFoldDB" id="A0A6G0Z8Q1"/>
<keyword evidence="2" id="KW-1185">Reference proteome</keyword>